<protein>
    <submittedName>
        <fullName evidence="1">Endothelin-converting enzyme 2-like isoform X1</fullName>
    </submittedName>
</protein>
<dbReference type="SUPFAM" id="SSF55486">
    <property type="entry name" value="Metalloproteases ('zincins'), catalytic domain"/>
    <property type="match status" value="1"/>
</dbReference>
<dbReference type="GO" id="GO:0005886">
    <property type="term" value="C:plasma membrane"/>
    <property type="evidence" value="ECO:0007669"/>
    <property type="project" value="TreeGrafter"/>
</dbReference>
<dbReference type="InterPro" id="IPR008753">
    <property type="entry name" value="Peptidase_M13_N"/>
</dbReference>
<evidence type="ECO:0000313" key="1">
    <source>
        <dbReference type="EMBL" id="CAB3999898.1"/>
    </source>
</evidence>
<dbReference type="EMBL" id="CACRXK020003699">
    <property type="protein sequence ID" value="CAB3999898.1"/>
    <property type="molecule type" value="Genomic_DNA"/>
</dbReference>
<sequence>MANIRFGRLGETEIRKPSKVLLVFFILFILLLILSATFIALYVIEKTKSTESPTGTCSSPACVTSAAAILNNLDESINPCDDFYQYSCGGFLKKTHLPDGQDQIGGDTLSQESIQNALKEIFENEELLSNYSKDANSAVYKAYIYYKSCINESYVRDAGIKPILHVINNMEQYGSWSITNKNWSEHSWILEKVLARVAVDLKINAFLSFDVQNDPFNRSKPVLVTISGGSSPSHLTKKGKKAMHNEESFDLDFDNNYKIFMSTVFKLLGANSTVNNTIVDEVERISKLENDFYMLKEDLIAEPSQYHKFVKFMTLQELHNFTSFK</sequence>
<proteinExistence type="predicted"/>
<dbReference type="AlphaFoldDB" id="A0A6S7I624"/>
<dbReference type="PROSITE" id="PS51885">
    <property type="entry name" value="NEPRILYSIN"/>
    <property type="match status" value="1"/>
</dbReference>
<dbReference type="Pfam" id="PF05649">
    <property type="entry name" value="Peptidase_M13_N"/>
    <property type="match status" value="1"/>
</dbReference>
<name>A0A6S7I624_PARCT</name>
<dbReference type="GO" id="GO:0004222">
    <property type="term" value="F:metalloendopeptidase activity"/>
    <property type="evidence" value="ECO:0007669"/>
    <property type="project" value="InterPro"/>
</dbReference>
<organism evidence="1 2">
    <name type="scientific">Paramuricea clavata</name>
    <name type="common">Red gorgonian</name>
    <name type="synonym">Violescent sea-whip</name>
    <dbReference type="NCBI Taxonomy" id="317549"/>
    <lineage>
        <taxon>Eukaryota</taxon>
        <taxon>Metazoa</taxon>
        <taxon>Cnidaria</taxon>
        <taxon>Anthozoa</taxon>
        <taxon>Octocorallia</taxon>
        <taxon>Malacalcyonacea</taxon>
        <taxon>Plexauridae</taxon>
        <taxon>Paramuricea</taxon>
    </lineage>
</organism>
<gene>
    <name evidence="1" type="ORF">PACLA_8A071258</name>
</gene>
<dbReference type="PANTHER" id="PTHR11733">
    <property type="entry name" value="ZINC METALLOPROTEASE FAMILY M13 NEPRILYSIN-RELATED"/>
    <property type="match status" value="1"/>
</dbReference>
<dbReference type="OrthoDB" id="6475849at2759"/>
<dbReference type="InterPro" id="IPR000718">
    <property type="entry name" value="Peptidase_M13"/>
</dbReference>
<comment type="caution">
    <text evidence="1">The sequence shown here is derived from an EMBL/GenBank/DDBJ whole genome shotgun (WGS) entry which is preliminary data.</text>
</comment>
<keyword evidence="2" id="KW-1185">Reference proteome</keyword>
<reference evidence="1" key="1">
    <citation type="submission" date="2020-04" db="EMBL/GenBank/DDBJ databases">
        <authorList>
            <person name="Alioto T."/>
            <person name="Alioto T."/>
            <person name="Gomez Garrido J."/>
        </authorList>
    </citation>
    <scope>NUCLEOTIDE SEQUENCE</scope>
    <source>
        <strain evidence="1">A484AB</strain>
    </source>
</reference>
<dbReference type="InterPro" id="IPR042089">
    <property type="entry name" value="Peptidase_M13_dom_2"/>
</dbReference>
<dbReference type="Gene3D" id="1.10.1380.10">
    <property type="entry name" value="Neutral endopeptidase , domain2"/>
    <property type="match status" value="1"/>
</dbReference>
<dbReference type="GO" id="GO:0016485">
    <property type="term" value="P:protein processing"/>
    <property type="evidence" value="ECO:0007669"/>
    <property type="project" value="TreeGrafter"/>
</dbReference>
<evidence type="ECO:0000313" key="2">
    <source>
        <dbReference type="Proteomes" id="UP001152795"/>
    </source>
</evidence>
<accession>A0A6S7I624</accession>
<dbReference type="Proteomes" id="UP001152795">
    <property type="component" value="Unassembled WGS sequence"/>
</dbReference>
<feature type="non-terminal residue" evidence="1">
    <location>
        <position position="325"/>
    </location>
</feature>
<dbReference type="PANTHER" id="PTHR11733:SF167">
    <property type="entry name" value="FI17812P1-RELATED"/>
    <property type="match status" value="1"/>
</dbReference>